<evidence type="ECO:0000256" key="1">
    <source>
        <dbReference type="SAM" id="Phobius"/>
    </source>
</evidence>
<keyword evidence="1" id="KW-1133">Transmembrane helix</keyword>
<dbReference type="Proteomes" id="UP001201449">
    <property type="component" value="Unassembled WGS sequence"/>
</dbReference>
<proteinExistence type="predicted"/>
<keyword evidence="1" id="KW-0472">Membrane</keyword>
<accession>A0ABS9BSK1</accession>
<comment type="caution">
    <text evidence="2">The sequence shown here is derived from an EMBL/GenBank/DDBJ whole genome shotgun (WGS) entry which is preliminary data.</text>
</comment>
<keyword evidence="1" id="KW-0812">Transmembrane</keyword>
<dbReference type="RefSeq" id="WP_234861086.1">
    <property type="nucleotide sequence ID" value="NZ_JAKEVZ010000005.1"/>
</dbReference>
<dbReference type="EMBL" id="JAKEVZ010000005">
    <property type="protein sequence ID" value="MCF1751048.1"/>
    <property type="molecule type" value="Genomic_DNA"/>
</dbReference>
<organism evidence="2 3">
    <name type="scientific">Mariniradius sediminis</name>
    <dbReference type="NCBI Taxonomy" id="2909237"/>
    <lineage>
        <taxon>Bacteria</taxon>
        <taxon>Pseudomonadati</taxon>
        <taxon>Bacteroidota</taxon>
        <taxon>Cytophagia</taxon>
        <taxon>Cytophagales</taxon>
        <taxon>Cyclobacteriaceae</taxon>
        <taxon>Mariniradius</taxon>
    </lineage>
</organism>
<dbReference type="SUPFAM" id="SSF52047">
    <property type="entry name" value="RNI-like"/>
    <property type="match status" value="1"/>
</dbReference>
<evidence type="ECO:0000313" key="3">
    <source>
        <dbReference type="Proteomes" id="UP001201449"/>
    </source>
</evidence>
<feature type="transmembrane region" description="Helical" evidence="1">
    <location>
        <begin position="12"/>
        <end position="31"/>
    </location>
</feature>
<sequence length="471" mass="53873">MGQIAGHMHPKLLLSTSFYVFALLYFVLIAGCAEKPEKPIRLLTVQQMDSGQIDIYLPGLIHFTGTSDSLQCIQIPVQHGDLINIDETYDLVFRDDFPDTLKIRFESGLSVNNEIWALNIRAFSSPYDSLSNFEKLDLTNLKIINIDLPFESNEREILEKVKAYKTEVDIQTDIFDYGYETSHEVNEDLRWLFSEFRPHYLSVKGLPDSLDFGILRAIKTLKFLSLDGLPDHIREGVLPPLPQVKSMRIAPEDEYFLNYDFFSQNQQLENLICFGMGTEIHVLNNLKKLTFFTMSPFPYDFGRRHPRLENLNYSMVKYPNFTNLKDLELSWLTIYYGGDSLGIDLKQLVETQPGLKLFNLAQLNEESVIKNLSAIRDLNRLEYLLFQGEPPGIDSVIMQMPHLKYLSLSDEYLDDSLRSVALRRALPNTIISANSGFCLGSGWLLLLLPLSLLAFLIQRSLFGISLGKNEA</sequence>
<reference evidence="2 3" key="1">
    <citation type="submission" date="2022-01" db="EMBL/GenBank/DDBJ databases">
        <title>Mariniradius saccharolyticus sp. nov., isolated from sediment of a river.</title>
        <authorList>
            <person name="Liu H."/>
        </authorList>
    </citation>
    <scope>NUCLEOTIDE SEQUENCE [LARGE SCALE GENOMIC DNA]</scope>
    <source>
        <strain evidence="2 3">RY-2</strain>
    </source>
</reference>
<dbReference type="InterPro" id="IPR032675">
    <property type="entry name" value="LRR_dom_sf"/>
</dbReference>
<dbReference type="Gene3D" id="3.80.10.10">
    <property type="entry name" value="Ribonuclease Inhibitor"/>
    <property type="match status" value="1"/>
</dbReference>
<name>A0ABS9BSK1_9BACT</name>
<gene>
    <name evidence="2" type="ORF">L0U89_08195</name>
</gene>
<evidence type="ECO:0000313" key="2">
    <source>
        <dbReference type="EMBL" id="MCF1751048.1"/>
    </source>
</evidence>
<keyword evidence="3" id="KW-1185">Reference proteome</keyword>
<protein>
    <submittedName>
        <fullName evidence="2">Uncharacterized protein</fullName>
    </submittedName>
</protein>